<comment type="caution">
    <text evidence="1">The sequence shown here is derived from an EMBL/GenBank/DDBJ whole genome shotgun (WGS) entry which is preliminary data.</text>
</comment>
<reference evidence="1" key="1">
    <citation type="submission" date="2020-08" db="EMBL/GenBank/DDBJ databases">
        <title>Multicomponent nature underlies the extraordinary mechanical properties of spider dragline silk.</title>
        <authorList>
            <person name="Kono N."/>
            <person name="Nakamura H."/>
            <person name="Mori M."/>
            <person name="Yoshida Y."/>
            <person name="Ohtoshi R."/>
            <person name="Malay A.D."/>
            <person name="Moran D.A.P."/>
            <person name="Tomita M."/>
            <person name="Numata K."/>
            <person name="Arakawa K."/>
        </authorList>
    </citation>
    <scope>NUCLEOTIDE SEQUENCE</scope>
</reference>
<dbReference type="Proteomes" id="UP000887159">
    <property type="component" value="Unassembled WGS sequence"/>
</dbReference>
<accession>A0A8X6W902</accession>
<protein>
    <submittedName>
        <fullName evidence="1">Uncharacterized protein</fullName>
    </submittedName>
</protein>
<keyword evidence="2" id="KW-1185">Reference proteome</keyword>
<evidence type="ECO:0000313" key="2">
    <source>
        <dbReference type="Proteomes" id="UP000887159"/>
    </source>
</evidence>
<evidence type="ECO:0000313" key="1">
    <source>
        <dbReference type="EMBL" id="GFY30089.1"/>
    </source>
</evidence>
<proteinExistence type="predicted"/>
<organism evidence="1 2">
    <name type="scientific">Trichonephila clavipes</name>
    <name type="common">Golden silk orbweaver</name>
    <name type="synonym">Nephila clavipes</name>
    <dbReference type="NCBI Taxonomy" id="2585209"/>
    <lineage>
        <taxon>Eukaryota</taxon>
        <taxon>Metazoa</taxon>
        <taxon>Ecdysozoa</taxon>
        <taxon>Arthropoda</taxon>
        <taxon>Chelicerata</taxon>
        <taxon>Arachnida</taxon>
        <taxon>Araneae</taxon>
        <taxon>Araneomorphae</taxon>
        <taxon>Entelegynae</taxon>
        <taxon>Araneoidea</taxon>
        <taxon>Nephilidae</taxon>
        <taxon>Trichonephila</taxon>
    </lineage>
</organism>
<dbReference type="EMBL" id="BMAU01021390">
    <property type="protein sequence ID" value="GFY30089.1"/>
    <property type="molecule type" value="Genomic_DNA"/>
</dbReference>
<name>A0A8X6W902_TRICX</name>
<gene>
    <name evidence="1" type="ORF">TNCV_4074021</name>
</gene>
<sequence length="97" mass="11262">MECNSGATFQQADTRPNATRKSLDYPRALLILFLVQNDIKTFRTNIGDNIDRLIGKPAYAPQHSRLWPSWAVVPLTLSLWDIIECQIWELQISIYNW</sequence>
<dbReference type="AlphaFoldDB" id="A0A8X6W902"/>